<dbReference type="Proteomes" id="UP000237846">
    <property type="component" value="Unassembled WGS sequence"/>
</dbReference>
<dbReference type="Pfam" id="PF11716">
    <property type="entry name" value="MDMPI_N"/>
    <property type="match status" value="1"/>
</dbReference>
<accession>A0A2T0PUA8</accession>
<dbReference type="InterPro" id="IPR017517">
    <property type="entry name" value="Maleyloyr_isom"/>
</dbReference>
<dbReference type="Gene3D" id="1.20.120.450">
    <property type="entry name" value="dinb family like domain"/>
    <property type="match status" value="1"/>
</dbReference>
<feature type="domain" description="Mycothiol-dependent maleylpyruvate isomerase metal-binding" evidence="1">
    <location>
        <begin position="20"/>
        <end position="102"/>
    </location>
</feature>
<proteinExistence type="predicted"/>
<sequence length="209" mass="21955">MAAAATTMPNRARLRAMALAERARVRDTLAGLAPGEWSTPTLCAGWTVRELAGHLAANVRDGLGGLLAGMARTGFDHDAHNRRRAAAWAARPVGELLAALDTDRLMPVFRLAPGLLLYDTLVHHQDLRRPLGRAAEIPEAHLRAVLGRLTSGRAGARLRGLRLAATDLDWAFGEGSSQVSGPAEALMMALAGRPAARAELSGGDALPGG</sequence>
<organism evidence="2 3">
    <name type="scientific">Allonocardiopsis opalescens</name>
    <dbReference type="NCBI Taxonomy" id="1144618"/>
    <lineage>
        <taxon>Bacteria</taxon>
        <taxon>Bacillati</taxon>
        <taxon>Actinomycetota</taxon>
        <taxon>Actinomycetes</taxon>
        <taxon>Streptosporangiales</taxon>
        <taxon>Allonocardiopsis</taxon>
    </lineage>
</organism>
<dbReference type="EMBL" id="PVZC01000010">
    <property type="protein sequence ID" value="PRX92489.1"/>
    <property type="molecule type" value="Genomic_DNA"/>
</dbReference>
<dbReference type="InterPro" id="IPR024344">
    <property type="entry name" value="MDMPI_metal-binding"/>
</dbReference>
<keyword evidence="3" id="KW-1185">Reference proteome</keyword>
<dbReference type="RefSeq" id="WP_106252794.1">
    <property type="nucleotide sequence ID" value="NZ_PVZC01000010.1"/>
</dbReference>
<dbReference type="InterPro" id="IPR034660">
    <property type="entry name" value="DinB/YfiT-like"/>
</dbReference>
<protein>
    <submittedName>
        <fullName evidence="2">Uncharacterized protein (TIGR03083 family)</fullName>
    </submittedName>
</protein>
<reference evidence="2 3" key="1">
    <citation type="submission" date="2018-03" db="EMBL/GenBank/DDBJ databases">
        <title>Genomic Encyclopedia of Archaeal and Bacterial Type Strains, Phase II (KMG-II): from individual species to whole genera.</title>
        <authorList>
            <person name="Goeker M."/>
        </authorList>
    </citation>
    <scope>NUCLEOTIDE SEQUENCE [LARGE SCALE GENOMIC DNA]</scope>
    <source>
        <strain evidence="2 3">DSM 45601</strain>
    </source>
</reference>
<dbReference type="NCBIfam" id="TIGR03083">
    <property type="entry name" value="maleylpyruvate isomerase family mycothiol-dependent enzyme"/>
    <property type="match status" value="1"/>
</dbReference>
<dbReference type="OrthoDB" id="5178565at2"/>
<dbReference type="GO" id="GO:0046872">
    <property type="term" value="F:metal ion binding"/>
    <property type="evidence" value="ECO:0007669"/>
    <property type="project" value="InterPro"/>
</dbReference>
<comment type="caution">
    <text evidence="2">The sequence shown here is derived from an EMBL/GenBank/DDBJ whole genome shotgun (WGS) entry which is preliminary data.</text>
</comment>
<dbReference type="AlphaFoldDB" id="A0A2T0PUA8"/>
<gene>
    <name evidence="2" type="ORF">CLV72_110251</name>
</gene>
<evidence type="ECO:0000313" key="2">
    <source>
        <dbReference type="EMBL" id="PRX92489.1"/>
    </source>
</evidence>
<evidence type="ECO:0000313" key="3">
    <source>
        <dbReference type="Proteomes" id="UP000237846"/>
    </source>
</evidence>
<name>A0A2T0PUA8_9ACTN</name>
<evidence type="ECO:0000259" key="1">
    <source>
        <dbReference type="Pfam" id="PF11716"/>
    </source>
</evidence>
<dbReference type="SUPFAM" id="SSF109854">
    <property type="entry name" value="DinB/YfiT-like putative metalloenzymes"/>
    <property type="match status" value="1"/>
</dbReference>